<sequence length="359" mass="39090">MTKMTYRLLGRTGLKVSNIALGVATFGSQWGPRWTMPAAEADTLLGVALDHGINFFDTANVYNRGESETWLGQALRRRSARDQVVIATKCGYRTDPRDVNSGGCSRRNVVASVERSLRRLGTDHIDLLYLHLWDGVTPVEESLAAAADLVSAGKIRYVGLSNVPGWYAGQAEAVARWRGWPVPAAVQLNYNALERTIEHEFFPFTEATGVGLVAWGPLANGLLTGRYRVDLEERRITGDGRMTQTFTTGDVDPFRPVVPRVIACLTDLAARTGRTPGQLALAWILSKPEITSVAVGVSSGDQLLENLAALEISLPPEDLARIDEASAQPTPYPYTFLADGIQALVHGPEQLRAVRPTTP</sequence>
<dbReference type="SUPFAM" id="SSF51430">
    <property type="entry name" value="NAD(P)-linked oxidoreductase"/>
    <property type="match status" value="1"/>
</dbReference>
<dbReference type="FunFam" id="3.20.20.100:FF:000004">
    <property type="entry name" value="Oxidoreductase, aldo/keto reductase"/>
    <property type="match status" value="1"/>
</dbReference>
<dbReference type="InterPro" id="IPR036812">
    <property type="entry name" value="NAD(P)_OxRdtase_dom_sf"/>
</dbReference>
<dbReference type="EMBL" id="LMWP01000072">
    <property type="protein sequence ID" value="KUN15376.1"/>
    <property type="molecule type" value="Genomic_DNA"/>
</dbReference>
<comment type="caution">
    <text evidence="3">The sequence shown here is derived from an EMBL/GenBank/DDBJ whole genome shotgun (WGS) entry which is preliminary data.</text>
</comment>
<keyword evidence="1" id="KW-0560">Oxidoreductase</keyword>
<reference evidence="3 4" key="1">
    <citation type="submission" date="2015-10" db="EMBL/GenBank/DDBJ databases">
        <title>Draft genome sequence of Streptomyces corchorusii DSM 40340, type strain for the species Streptomyces corchorusii.</title>
        <authorList>
            <person name="Ruckert C."/>
            <person name="Winkler A."/>
            <person name="Kalinowski J."/>
            <person name="Kampfer P."/>
            <person name="Glaeser S."/>
        </authorList>
    </citation>
    <scope>NUCLEOTIDE SEQUENCE [LARGE SCALE GENOMIC DNA]</scope>
    <source>
        <strain evidence="3 4">DSM 40340</strain>
    </source>
</reference>
<dbReference type="Pfam" id="PF00248">
    <property type="entry name" value="Aldo_ket_red"/>
    <property type="match status" value="1"/>
</dbReference>
<dbReference type="InterPro" id="IPR050523">
    <property type="entry name" value="AKR_Detox_Biosynth"/>
</dbReference>
<name>A0A101PPN8_STRCK</name>
<dbReference type="AlphaFoldDB" id="A0A101PPN8"/>
<evidence type="ECO:0000259" key="2">
    <source>
        <dbReference type="Pfam" id="PF00248"/>
    </source>
</evidence>
<protein>
    <recommendedName>
        <fullName evidence="2">NADP-dependent oxidoreductase domain-containing protein</fullName>
    </recommendedName>
</protein>
<organism evidence="3 4">
    <name type="scientific">Streptomyces corchorusii</name>
    <name type="common">Streptomyces chibaensis</name>
    <dbReference type="NCBI Taxonomy" id="1903"/>
    <lineage>
        <taxon>Bacteria</taxon>
        <taxon>Bacillati</taxon>
        <taxon>Actinomycetota</taxon>
        <taxon>Actinomycetes</taxon>
        <taxon>Kitasatosporales</taxon>
        <taxon>Streptomycetaceae</taxon>
        <taxon>Streptomyces</taxon>
    </lineage>
</organism>
<feature type="domain" description="NADP-dependent oxidoreductase" evidence="2">
    <location>
        <begin position="19"/>
        <end position="326"/>
    </location>
</feature>
<dbReference type="Gene3D" id="3.20.20.100">
    <property type="entry name" value="NADP-dependent oxidoreductase domain"/>
    <property type="match status" value="1"/>
</dbReference>
<gene>
    <name evidence="3" type="ORF">AQJ11_43345</name>
</gene>
<dbReference type="InterPro" id="IPR023210">
    <property type="entry name" value="NADP_OxRdtase_dom"/>
</dbReference>
<dbReference type="GO" id="GO:0016491">
    <property type="term" value="F:oxidoreductase activity"/>
    <property type="evidence" value="ECO:0007669"/>
    <property type="project" value="UniProtKB-KW"/>
</dbReference>
<keyword evidence="4" id="KW-1185">Reference proteome</keyword>
<proteinExistence type="predicted"/>
<dbReference type="RefSeq" id="WP_059267150.1">
    <property type="nucleotide sequence ID" value="NZ_KQ948381.1"/>
</dbReference>
<dbReference type="Proteomes" id="UP000053398">
    <property type="component" value="Unassembled WGS sequence"/>
</dbReference>
<dbReference type="GO" id="GO:0005829">
    <property type="term" value="C:cytosol"/>
    <property type="evidence" value="ECO:0007669"/>
    <property type="project" value="UniProtKB-ARBA"/>
</dbReference>
<accession>A0A101PPN8</accession>
<dbReference type="PANTHER" id="PTHR43364:SF4">
    <property type="entry name" value="NAD(P)-LINKED OXIDOREDUCTASE SUPERFAMILY PROTEIN"/>
    <property type="match status" value="1"/>
</dbReference>
<evidence type="ECO:0000313" key="4">
    <source>
        <dbReference type="Proteomes" id="UP000053398"/>
    </source>
</evidence>
<dbReference type="PANTHER" id="PTHR43364">
    <property type="entry name" value="NADH-SPECIFIC METHYLGLYOXAL REDUCTASE-RELATED"/>
    <property type="match status" value="1"/>
</dbReference>
<evidence type="ECO:0000313" key="3">
    <source>
        <dbReference type="EMBL" id="KUN15376.1"/>
    </source>
</evidence>
<evidence type="ECO:0000256" key="1">
    <source>
        <dbReference type="ARBA" id="ARBA00023002"/>
    </source>
</evidence>